<evidence type="ECO:0000313" key="4">
    <source>
        <dbReference type="EMBL" id="BBO75496.1"/>
    </source>
</evidence>
<dbReference type="PANTHER" id="PTHR38032">
    <property type="entry name" value="POLYMERASE-RELATED"/>
    <property type="match status" value="1"/>
</dbReference>
<dbReference type="EMBL" id="AP021875">
    <property type="protein sequence ID" value="BBO75496.1"/>
    <property type="molecule type" value="Genomic_DNA"/>
</dbReference>
<organism evidence="4 5">
    <name type="scientific">Desulfosarcina widdelii</name>
    <dbReference type="NCBI Taxonomy" id="947919"/>
    <lineage>
        <taxon>Bacteria</taxon>
        <taxon>Pseudomonadati</taxon>
        <taxon>Thermodesulfobacteriota</taxon>
        <taxon>Desulfobacteria</taxon>
        <taxon>Desulfobacterales</taxon>
        <taxon>Desulfosarcinaceae</taxon>
        <taxon>Desulfosarcina</taxon>
    </lineage>
</organism>
<proteinExistence type="predicted"/>
<dbReference type="KEGG" id="dwd:DSCW_29130"/>
<evidence type="ECO:0000259" key="3">
    <source>
        <dbReference type="Pfam" id="PF20250"/>
    </source>
</evidence>
<name>A0A5K7Z1D3_9BACT</name>
<dbReference type="InterPro" id="IPR005646">
    <property type="entry name" value="FapA"/>
</dbReference>
<dbReference type="Pfam" id="PF03961">
    <property type="entry name" value="FapA"/>
    <property type="match status" value="1"/>
</dbReference>
<dbReference type="Proteomes" id="UP000427769">
    <property type="component" value="Chromosome"/>
</dbReference>
<dbReference type="Pfam" id="PF20250">
    <property type="entry name" value="FapA_N"/>
    <property type="match status" value="1"/>
</dbReference>
<dbReference type="OrthoDB" id="5501565at2"/>
<accession>A0A5K7Z1D3</accession>
<dbReference type="PANTHER" id="PTHR38032:SF1">
    <property type="entry name" value="RNA-BINDING PROTEIN KHPB N-TERMINAL DOMAIN-CONTAINING PROTEIN"/>
    <property type="match status" value="1"/>
</dbReference>
<dbReference type="InterPro" id="IPR046866">
    <property type="entry name" value="FapA_N"/>
</dbReference>
<feature type="domain" description="Flagellar Assembly Protein A N-terminal region" evidence="3">
    <location>
        <begin position="101"/>
        <end position="269"/>
    </location>
</feature>
<dbReference type="Gene3D" id="1.10.287.1490">
    <property type="match status" value="1"/>
</dbReference>
<dbReference type="InterPro" id="IPR046865">
    <property type="entry name" value="FapA_b_solenoid"/>
</dbReference>
<keyword evidence="5" id="KW-1185">Reference proteome</keyword>
<keyword evidence="1" id="KW-0175">Coiled coil</keyword>
<sequence>MTDDQAANNRFGEIAVEMNFVEQEKIDKALVVQKRIFQKAGVSMPIGQILVEMGTITADVCKEILEMQREIENKLAAATGGNTPKKKPSGQVTAKGDNELDIRVSRDKLTVTATIEGKVPATEFDVNDVKVMLHSESILYGIVEDKQIEAFLKGESEVEEGLVIAKGTAPVPDTPPELKYHFDTDPLKVGTLTEDGLMDWKERGSLPQVKEGDLLAEKIPGPPGKEGMDVYGKKIPIPKARDKRFKCGKGARKSEDGMQVYATQTGFAKLSFNGEISVMPTLHIEGDISLETGHVTFDGHIEVTGTVEKGYRVKGGSLRANEIRDAQVDIDGDITATKGILGATIRCGGNLKAGHINNADIVLAGDIAVEKEVIESKIEANGRFLINDGIIIGSTISAKMGISAMDIGTEASKSSELIVGIDQQMEREAESIAAEIQSIKKERESLPKRLEKLKEQSDHVNTRLGEVAQEQDKCMVQHRQLQKEVDTDSLNQGDVAAEKLQQRILELQAKQEAYDEEVAGLMEQDDAISQEIEATEARIVESKERTEELNTRLDAIAEARKTDQGIAAVKIGGNVFSGTKLTGPHSVLVLQENLKRLSIVETDKPDHEGAKRWRFELAPFR</sequence>
<protein>
    <recommendedName>
        <fullName evidence="3">Flagellar Assembly Protein A N-terminal region domain-containing protein</fullName>
    </recommendedName>
</protein>
<evidence type="ECO:0000313" key="5">
    <source>
        <dbReference type="Proteomes" id="UP000427769"/>
    </source>
</evidence>
<dbReference type="RefSeq" id="WP_155304412.1">
    <property type="nucleotide sequence ID" value="NZ_AP021875.1"/>
</dbReference>
<gene>
    <name evidence="4" type="ORF">DSCW_29130</name>
</gene>
<feature type="region of interest" description="Disordered" evidence="2">
    <location>
        <begin position="76"/>
        <end position="98"/>
    </location>
</feature>
<dbReference type="AlphaFoldDB" id="A0A5K7Z1D3"/>
<reference evidence="4 5" key="1">
    <citation type="submission" date="2019-11" db="EMBL/GenBank/DDBJ databases">
        <title>Comparative genomics of hydrocarbon-degrading Desulfosarcina strains.</title>
        <authorList>
            <person name="Watanabe M."/>
            <person name="Kojima H."/>
            <person name="Fukui M."/>
        </authorList>
    </citation>
    <scope>NUCLEOTIDE SEQUENCE [LARGE SCALE GENOMIC DNA]</scope>
    <source>
        <strain evidence="4 5">PP31</strain>
    </source>
</reference>
<feature type="coiled-coil region" evidence="1">
    <location>
        <begin position="422"/>
        <end position="552"/>
    </location>
</feature>
<evidence type="ECO:0000256" key="1">
    <source>
        <dbReference type="SAM" id="Coils"/>
    </source>
</evidence>
<evidence type="ECO:0000256" key="2">
    <source>
        <dbReference type="SAM" id="MobiDB-lite"/>
    </source>
</evidence>